<accession>A0ABR3A951</accession>
<dbReference type="Gene3D" id="3.30.300.30">
    <property type="match status" value="1"/>
</dbReference>
<organism evidence="2 3">
    <name type="scientific">Marasmius tenuissimus</name>
    <dbReference type="NCBI Taxonomy" id="585030"/>
    <lineage>
        <taxon>Eukaryota</taxon>
        <taxon>Fungi</taxon>
        <taxon>Dikarya</taxon>
        <taxon>Basidiomycota</taxon>
        <taxon>Agaricomycotina</taxon>
        <taxon>Agaricomycetes</taxon>
        <taxon>Agaricomycetidae</taxon>
        <taxon>Agaricales</taxon>
        <taxon>Marasmiineae</taxon>
        <taxon>Marasmiaceae</taxon>
        <taxon>Marasmius</taxon>
    </lineage>
</organism>
<proteinExistence type="predicted"/>
<comment type="caution">
    <text evidence="2">The sequence shown here is derived from an EMBL/GenBank/DDBJ whole genome shotgun (WGS) entry which is preliminary data.</text>
</comment>
<dbReference type="InterPro" id="IPR025110">
    <property type="entry name" value="AMP-bd_C"/>
</dbReference>
<dbReference type="Proteomes" id="UP001437256">
    <property type="component" value="Unassembled WGS sequence"/>
</dbReference>
<evidence type="ECO:0000259" key="1">
    <source>
        <dbReference type="Pfam" id="PF13193"/>
    </source>
</evidence>
<feature type="domain" description="AMP-binding enzyme C-terminal" evidence="1">
    <location>
        <begin position="16"/>
        <end position="81"/>
    </location>
</feature>
<evidence type="ECO:0000313" key="2">
    <source>
        <dbReference type="EMBL" id="KAL0069889.1"/>
    </source>
</evidence>
<dbReference type="Pfam" id="PF13193">
    <property type="entry name" value="AMP-binding_C"/>
    <property type="match status" value="1"/>
</dbReference>
<sequence length="103" mass="11334">MYLSLRLSTDLLTQFPTGGEVPMAFVVPNQGAVNRMKNDPASIEAIKTSIAKHVADNKIAYKRLAGGVEFVDVIPKNPSGKLLRRVLRDRAKELRSSKAKSKL</sequence>
<name>A0ABR3A951_9AGAR</name>
<evidence type="ECO:0000313" key="3">
    <source>
        <dbReference type="Proteomes" id="UP001437256"/>
    </source>
</evidence>
<keyword evidence="3" id="KW-1185">Reference proteome</keyword>
<protein>
    <recommendedName>
        <fullName evidence="1">AMP-binding enzyme C-terminal domain-containing protein</fullName>
    </recommendedName>
</protein>
<dbReference type="SUPFAM" id="SSF56801">
    <property type="entry name" value="Acetyl-CoA synthetase-like"/>
    <property type="match status" value="1"/>
</dbReference>
<dbReference type="EMBL" id="JBBXMP010000010">
    <property type="protein sequence ID" value="KAL0069889.1"/>
    <property type="molecule type" value="Genomic_DNA"/>
</dbReference>
<reference evidence="2 3" key="1">
    <citation type="submission" date="2024-05" db="EMBL/GenBank/DDBJ databases">
        <title>A draft genome resource for the thread blight pathogen Marasmius tenuissimus strain MS-2.</title>
        <authorList>
            <person name="Yulfo-Soto G.E."/>
            <person name="Baruah I.K."/>
            <person name="Amoako-Attah I."/>
            <person name="Bukari Y."/>
            <person name="Meinhardt L.W."/>
            <person name="Bailey B.A."/>
            <person name="Cohen S.P."/>
        </authorList>
    </citation>
    <scope>NUCLEOTIDE SEQUENCE [LARGE SCALE GENOMIC DNA]</scope>
    <source>
        <strain evidence="2 3">MS-2</strain>
    </source>
</reference>
<dbReference type="InterPro" id="IPR045851">
    <property type="entry name" value="AMP-bd_C_sf"/>
</dbReference>
<gene>
    <name evidence="2" type="ORF">AAF712_003159</name>
</gene>